<dbReference type="Pfam" id="PF20009">
    <property type="entry name" value="GEVED"/>
    <property type="match status" value="1"/>
</dbReference>
<evidence type="ECO:0000313" key="5">
    <source>
        <dbReference type="EMBL" id="RKE03409.1"/>
    </source>
</evidence>
<dbReference type="GO" id="GO:0010411">
    <property type="term" value="P:xyloglucan metabolic process"/>
    <property type="evidence" value="ECO:0007669"/>
    <property type="project" value="TreeGrafter"/>
</dbReference>
<dbReference type="RefSeq" id="WP_120238302.1">
    <property type="nucleotide sequence ID" value="NZ_RAPQ01000008.1"/>
</dbReference>
<dbReference type="Pfam" id="PF18962">
    <property type="entry name" value="Por_Secre_tail"/>
    <property type="match status" value="1"/>
</dbReference>
<dbReference type="Proteomes" id="UP000284531">
    <property type="component" value="Unassembled WGS sequence"/>
</dbReference>
<comment type="caution">
    <text evidence="5">The sequence shown here is derived from an EMBL/GenBank/DDBJ whole genome shotgun (WGS) entry which is preliminary data.</text>
</comment>
<feature type="domain" description="GEVED" evidence="4">
    <location>
        <begin position="1073"/>
        <end position="1148"/>
    </location>
</feature>
<dbReference type="OrthoDB" id="9757809at2"/>
<dbReference type="SUPFAM" id="SSF49265">
    <property type="entry name" value="Fibronectin type III"/>
    <property type="match status" value="1"/>
</dbReference>
<proteinExistence type="predicted"/>
<protein>
    <submittedName>
        <fullName evidence="5">Putative secreted protein (Por secretion system target)</fullName>
    </submittedName>
</protein>
<dbReference type="Pfam" id="PF15902">
    <property type="entry name" value="Sortilin-Vps10"/>
    <property type="match status" value="1"/>
</dbReference>
<dbReference type="InterPro" id="IPR045474">
    <property type="entry name" value="GEVED"/>
</dbReference>
<dbReference type="Gene3D" id="2.130.10.10">
    <property type="entry name" value="YVTN repeat-like/Quinoprotein amine dehydrogenase"/>
    <property type="match status" value="3"/>
</dbReference>
<dbReference type="NCBIfam" id="TIGR04183">
    <property type="entry name" value="Por_Secre_tail"/>
    <property type="match status" value="1"/>
</dbReference>
<dbReference type="Gene3D" id="2.60.40.10">
    <property type="entry name" value="Immunoglobulins"/>
    <property type="match status" value="1"/>
</dbReference>
<dbReference type="InterPro" id="IPR052025">
    <property type="entry name" value="Xyloglucanase_GH74"/>
</dbReference>
<evidence type="ECO:0000259" key="4">
    <source>
        <dbReference type="Pfam" id="PF20009"/>
    </source>
</evidence>
<dbReference type="PANTHER" id="PTHR43739">
    <property type="entry name" value="XYLOGLUCANASE (EUROFUNG)"/>
    <property type="match status" value="1"/>
</dbReference>
<dbReference type="PANTHER" id="PTHR43739:SF5">
    <property type="entry name" value="EXO-ALPHA-SIALIDASE"/>
    <property type="match status" value="1"/>
</dbReference>
<dbReference type="InterPro" id="IPR031778">
    <property type="entry name" value="Sortilin_N"/>
</dbReference>
<sequence>MRRIILTIILIQFLTTGIYAQAWLDYLPKKTKSEEAVGANTSTKASSTTDVEYTLKDYQEAFNTYWKPYNVNGKGYYYENGVKKKAYGWKQFKRWEWNMRGQVDAKTGKFPEKSAQEVFNEYFKTNKRTKSATIDASNWTVMGPNNSLGGYAGIGRINCIAFHPTDNNTYWVGAPSGGLWVTHDNGNTWTCLTDNNNVMGVSDIVIPSDYETSKTIYIATGDRDGWDNRSVGILKSIDGGLSWKKTGLSANLNDGLMVNRLLLDPNDDNIIIAATNNGVFKTIDAGESWNTKLSDLEFKDMESKPGDFNTLYGSTTYGSEEGEIYVSENGGSSWDQSIKVTDGRRVELAVTKANPSIVYAVVGKYDSALEGVYKSTDSGKSFTQTLSGAKLNLLGYYADGADEGGQAGYDLAIEASPNDENILLVGGINTWHSIDGGSNWTLTNHWVGDGGVAEVHADKHMLKYRENGDLFECNDGGIYISTNNGKEWIDKTNGIVISQMYKLGISQTVKDEAITGLQDNGTKLVSEGSWKDVIGGDGMEGIIDFTNKNIQYGAYQNGNIQRTKDYWNTSVDITPPEAGPGAWVTPYIIDPNDHNILYAGYNEVWKTTDQGDNWSLISDLKGRKISVLAIAPSNSLILIAVENNNIWRTDNGGKNWKEITNNLPVDQSLIQSVIINHFNDKVIWVSLSGYNSDNVYESKDGGETWTNISNGLPQLPSYSLVQNIQSTDENHLYLGTELGVYFKKGDNDWELYSAGLPNVKIGELEIYYDNDDVNNSRLHAASYGRGLWQSPLVSPIANSPVVKTREVALLSYTSAQVSGEIVSEGSSTVTERGFVWSTQSNPTIDDDKIIVGEGVGIFNAELDNLSSASTYLVRAYATNSTGTSYGTNIECKTGCNLPETQAANLIVDQVNDNSITINWINNGDPVLVLAKKNTAVDWEPENGVIYEANLNIKEGEDIGGNNIAIYSGTESTCTVSNLDDSYTYHFAVFKYNSDEMCYNNVDPAISNATTAGYCAASGGGNLYLETVKLASIVNQNNGYQGYGNFLHLSTKLQVGNTHILTVENGLSNSGNDLGVWIDFNDNKSFEDEGENVICAPGSWGAGDFNLVIPADANLGEHRMRIRTKYEEDDCGSSCGETGYGEVEDYTVNIVDEELYSFTIYVDDELGYSVNEAVVSLNGYDSRVTDQSGKVVFYNISPANNIEYTISKEGYRKYTGNVSVLDQDVNEYVRLKVAEYQVKFVISDAKGIVQDADVNLQNYGTVKSNNYGEVIFNSVTPANNLTYQVSKDEYDKYSGSINVVDEDVVENVTLVRNVFNVDFTIVDQNGSIAGAEVILDNEAKTTDASGNVSYTKKVGDYDYIVSAAGHDSESGSVSIANADVNKEVVLTKNEFNITFTIVDNNGSIAGAEVILDNEAKITDASGNVSYTKKVGDYDYIVAAAGHDSESGSVSIANADVNKEVVLTKNEFNITFTILDRSGSIEGAEVNLDNELKTTDKSGSVSYIKKLGDYDYTVSANGHDSESGSVSITTDDVSKEIVLSIVTSISEIEDNLFKVYPNPTNGLVKIEGKLLNKARITLIDINGKVWKVKTSDNISCELDLSSYPSGMYILRIEKENEVYKKRLIKQ</sequence>
<evidence type="ECO:0000313" key="6">
    <source>
        <dbReference type="Proteomes" id="UP000284531"/>
    </source>
</evidence>
<accession>A0A419X717</accession>
<dbReference type="InterPro" id="IPR013783">
    <property type="entry name" value="Ig-like_fold"/>
</dbReference>
<organism evidence="5 6">
    <name type="scientific">Marinifilum flexuosum</name>
    <dbReference type="NCBI Taxonomy" id="1117708"/>
    <lineage>
        <taxon>Bacteria</taxon>
        <taxon>Pseudomonadati</taxon>
        <taxon>Bacteroidota</taxon>
        <taxon>Bacteroidia</taxon>
        <taxon>Marinilabiliales</taxon>
        <taxon>Marinifilaceae</taxon>
    </lineage>
</organism>
<keyword evidence="6" id="KW-1185">Reference proteome</keyword>
<reference evidence="5 6" key="1">
    <citation type="submission" date="2018-09" db="EMBL/GenBank/DDBJ databases">
        <title>Genomic Encyclopedia of Archaeal and Bacterial Type Strains, Phase II (KMG-II): from individual species to whole genera.</title>
        <authorList>
            <person name="Goeker M."/>
        </authorList>
    </citation>
    <scope>NUCLEOTIDE SEQUENCE [LARGE SCALE GENOMIC DNA]</scope>
    <source>
        <strain evidence="5 6">DSM 21950</strain>
    </source>
</reference>
<dbReference type="EMBL" id="RAPQ01000008">
    <property type="protein sequence ID" value="RKE03409.1"/>
    <property type="molecule type" value="Genomic_DNA"/>
</dbReference>
<keyword evidence="1" id="KW-0677">Repeat</keyword>
<dbReference type="InterPro" id="IPR015943">
    <property type="entry name" value="WD40/YVTN_repeat-like_dom_sf"/>
</dbReference>
<dbReference type="SUPFAM" id="SSF110296">
    <property type="entry name" value="Oligoxyloglucan reducing end-specific cellobiohydrolase"/>
    <property type="match status" value="3"/>
</dbReference>
<dbReference type="CDD" id="cd15482">
    <property type="entry name" value="Sialidase_non-viral"/>
    <property type="match status" value="1"/>
</dbReference>
<dbReference type="InterPro" id="IPR026444">
    <property type="entry name" value="Secre_tail"/>
</dbReference>
<feature type="domain" description="Sortilin N-terminal" evidence="2">
    <location>
        <begin position="602"/>
        <end position="712"/>
    </location>
</feature>
<evidence type="ECO:0000259" key="2">
    <source>
        <dbReference type="Pfam" id="PF15902"/>
    </source>
</evidence>
<feature type="domain" description="Secretion system C-terminal sorting" evidence="3">
    <location>
        <begin position="1553"/>
        <end position="1622"/>
    </location>
</feature>
<dbReference type="InterPro" id="IPR036116">
    <property type="entry name" value="FN3_sf"/>
</dbReference>
<name>A0A419X717_9BACT</name>
<gene>
    <name evidence="5" type="ORF">BXY64_0413</name>
</gene>
<evidence type="ECO:0000256" key="1">
    <source>
        <dbReference type="ARBA" id="ARBA00022737"/>
    </source>
</evidence>
<evidence type="ECO:0000259" key="3">
    <source>
        <dbReference type="Pfam" id="PF18962"/>
    </source>
</evidence>